<evidence type="ECO:0000313" key="2">
    <source>
        <dbReference type="Proteomes" id="UP000887013"/>
    </source>
</evidence>
<dbReference type="Proteomes" id="UP000887013">
    <property type="component" value="Unassembled WGS sequence"/>
</dbReference>
<protein>
    <submittedName>
        <fullName evidence="1">Uncharacterized protein</fullName>
    </submittedName>
</protein>
<name>A0A8X6QY48_NEPPI</name>
<evidence type="ECO:0000313" key="1">
    <source>
        <dbReference type="EMBL" id="GFU43997.1"/>
    </source>
</evidence>
<reference evidence="1" key="1">
    <citation type="submission" date="2020-08" db="EMBL/GenBank/DDBJ databases">
        <title>Multicomponent nature underlies the extraordinary mechanical properties of spider dragline silk.</title>
        <authorList>
            <person name="Kono N."/>
            <person name="Nakamura H."/>
            <person name="Mori M."/>
            <person name="Yoshida Y."/>
            <person name="Ohtoshi R."/>
            <person name="Malay A.D."/>
            <person name="Moran D.A.P."/>
            <person name="Tomita M."/>
            <person name="Numata K."/>
            <person name="Arakawa K."/>
        </authorList>
    </citation>
    <scope>NUCLEOTIDE SEQUENCE</scope>
</reference>
<comment type="caution">
    <text evidence="1">The sequence shown here is derived from an EMBL/GenBank/DDBJ whole genome shotgun (WGS) entry which is preliminary data.</text>
</comment>
<gene>
    <name evidence="1" type="ORF">NPIL_446011</name>
</gene>
<keyword evidence="2" id="KW-1185">Reference proteome</keyword>
<organism evidence="1 2">
    <name type="scientific">Nephila pilipes</name>
    <name type="common">Giant wood spider</name>
    <name type="synonym">Nephila maculata</name>
    <dbReference type="NCBI Taxonomy" id="299642"/>
    <lineage>
        <taxon>Eukaryota</taxon>
        <taxon>Metazoa</taxon>
        <taxon>Ecdysozoa</taxon>
        <taxon>Arthropoda</taxon>
        <taxon>Chelicerata</taxon>
        <taxon>Arachnida</taxon>
        <taxon>Araneae</taxon>
        <taxon>Araneomorphae</taxon>
        <taxon>Entelegynae</taxon>
        <taxon>Araneoidea</taxon>
        <taxon>Nephilidae</taxon>
        <taxon>Nephila</taxon>
    </lineage>
</organism>
<proteinExistence type="predicted"/>
<dbReference type="AlphaFoldDB" id="A0A8X6QY48"/>
<dbReference type="Gene3D" id="3.30.160.20">
    <property type="match status" value="1"/>
</dbReference>
<accession>A0A8X6QY48</accession>
<sequence length="191" mass="22233">MSATYLFGGNTQKCRATSSEQSLIYHYPLSWEKGVTKRRYLILLVCAKNLSSECFFVILHSRLEPSSPNSSDVLDTETKRKLGIRGKEEKKQRLVIRSGKLMKNGKIKALEKISVHYLPIKEREIMELFFKDSGKSECPSFGGYGNQPHYCFHIQKVALYMRKPSWEDSENRHWESEDKMRLGSYKELEKL</sequence>
<dbReference type="EMBL" id="BMAW01036436">
    <property type="protein sequence ID" value="GFU43997.1"/>
    <property type="molecule type" value="Genomic_DNA"/>
</dbReference>